<comment type="caution">
    <text evidence="4">The sequence shown here is derived from an EMBL/GenBank/DDBJ whole genome shotgun (WGS) entry which is preliminary data.</text>
</comment>
<evidence type="ECO:0000256" key="1">
    <source>
        <dbReference type="ARBA" id="ARBA00022630"/>
    </source>
</evidence>
<keyword evidence="1" id="KW-0285">Flavoprotein</keyword>
<keyword evidence="5" id="KW-1185">Reference proteome</keyword>
<dbReference type="InterPro" id="IPR036188">
    <property type="entry name" value="FAD/NAD-bd_sf"/>
</dbReference>
<proteinExistence type="predicted"/>
<dbReference type="PANTHER" id="PTHR11632">
    <property type="entry name" value="SUCCINATE DEHYDROGENASE 2 FLAVOPROTEIN SUBUNIT"/>
    <property type="match status" value="1"/>
</dbReference>
<dbReference type="Pfam" id="PF00890">
    <property type="entry name" value="FAD_binding_2"/>
    <property type="match status" value="1"/>
</dbReference>
<feature type="domain" description="FAD-dependent oxidoreductase 2 FAD-binding" evidence="3">
    <location>
        <begin position="20"/>
        <end position="439"/>
    </location>
</feature>
<protein>
    <submittedName>
        <fullName evidence="4">FAD-binding protein</fullName>
    </submittedName>
</protein>
<dbReference type="InterPro" id="IPR030664">
    <property type="entry name" value="SdhA/FrdA/AprA"/>
</dbReference>
<dbReference type="PANTHER" id="PTHR11632:SF51">
    <property type="entry name" value="SUCCINATE DEHYDROGENASE [UBIQUINONE] FLAVOPROTEIN SUBUNIT, MITOCHONDRIAL"/>
    <property type="match status" value="1"/>
</dbReference>
<evidence type="ECO:0000256" key="2">
    <source>
        <dbReference type="ARBA" id="ARBA00023002"/>
    </source>
</evidence>
<gene>
    <name evidence="4" type="ORF">G5B36_05520</name>
</gene>
<dbReference type="EMBL" id="JAAITT010000006">
    <property type="protein sequence ID" value="NSJ48155.1"/>
    <property type="molecule type" value="Genomic_DNA"/>
</dbReference>
<dbReference type="Gene3D" id="3.50.50.60">
    <property type="entry name" value="FAD/NAD(P)-binding domain"/>
    <property type="match status" value="2"/>
</dbReference>
<dbReference type="PRINTS" id="PR00368">
    <property type="entry name" value="FADPNR"/>
</dbReference>
<sequence length="647" mass="73010">MRVQQFRFCGMDMTVHSFNTVIVGTGAAGYNAAERLYQYGQTDIAMLTENILAGTSRNTGSDKQTYYKLSLSGSECDSVKDMAQVFFDGQCVDGEHALCEAALSAQCFLHLVELGVPFPRNRYGEFVGYKTDHDPSRRATSAGPYTSKIMTERLQESVENKNIRIYNHLQVLRILTEGRSARGLVCLNKDQLTYEIINCKNIIFATGGPAGMFADSAYPAGHYGATGIALEAGALGKNLTEWQFGLASIKPRWNVSGTYMQVLPCFISTDPDGRNPKEFLLDYFHDKGEMLSKIFLKGYQWPFDVRKVMSGSSIIDLLVYQESCIRGRRVFLDFRKNPGGTGIDFDCLSKEAYDYLRKAEACFGTPIDRLRHMNTPAFNFYLDKGIDLRTEMLEVALSAQHNNGGLKVDEWWQTNIEGLFAVGEASGTHGVYRPGGSALNSGQVGAVRAAQYIAARRRGEPEEKLFDACGQGIKEILCMERGALGGQDDCLKESWQRITRRMSRVGAAIRNVEDIRNTCRAIEKEMETFHDTVKIISRQQLGWYFRLRETLICQYVYLSAMEDYVNHGGLSRGSSMYTDSRGVLPAPSLPDRFRYRLDDGLHADEIQEVGYSQGKCSFYWRKVHPIPDIDDFFENVWRDFRKNKNIY</sequence>
<dbReference type="InterPro" id="IPR027477">
    <property type="entry name" value="Succ_DH/fumarate_Rdtase_cat_sf"/>
</dbReference>
<evidence type="ECO:0000259" key="3">
    <source>
        <dbReference type="Pfam" id="PF00890"/>
    </source>
</evidence>
<keyword evidence="2" id="KW-0560">Oxidoreductase</keyword>
<dbReference type="SUPFAM" id="SSF51905">
    <property type="entry name" value="FAD/NAD(P)-binding domain"/>
    <property type="match status" value="1"/>
</dbReference>
<evidence type="ECO:0000313" key="4">
    <source>
        <dbReference type="EMBL" id="NSJ48155.1"/>
    </source>
</evidence>
<dbReference type="Proteomes" id="UP000669239">
    <property type="component" value="Unassembled WGS sequence"/>
</dbReference>
<organism evidence="4 5">
    <name type="scientific">Enterocloster aldenensis</name>
    <dbReference type="NCBI Taxonomy" id="358742"/>
    <lineage>
        <taxon>Bacteria</taxon>
        <taxon>Bacillati</taxon>
        <taxon>Bacillota</taxon>
        <taxon>Clostridia</taxon>
        <taxon>Lachnospirales</taxon>
        <taxon>Lachnospiraceae</taxon>
        <taxon>Enterocloster</taxon>
    </lineage>
</organism>
<evidence type="ECO:0000313" key="5">
    <source>
        <dbReference type="Proteomes" id="UP000669239"/>
    </source>
</evidence>
<name>A0ABX2HFC9_9FIRM</name>
<dbReference type="InterPro" id="IPR003953">
    <property type="entry name" value="FAD-dep_OxRdtase_2_FAD-bd"/>
</dbReference>
<dbReference type="Gene3D" id="3.90.700.10">
    <property type="entry name" value="Succinate dehydrogenase/fumarate reductase flavoprotein, catalytic domain"/>
    <property type="match status" value="1"/>
</dbReference>
<reference evidence="4 5" key="1">
    <citation type="journal article" date="2020" name="Cell Host Microbe">
        <title>Functional and Genomic Variation between Human-Derived Isolates of Lachnospiraceae Reveals Inter- and Intra-Species Diversity.</title>
        <authorList>
            <person name="Sorbara M.T."/>
            <person name="Littmann E.R."/>
            <person name="Fontana E."/>
            <person name="Moody T.U."/>
            <person name="Kohout C.E."/>
            <person name="Gjonbalaj M."/>
            <person name="Eaton V."/>
            <person name="Seok R."/>
            <person name="Leiner I.M."/>
            <person name="Pamer E.G."/>
        </authorList>
    </citation>
    <scope>NUCLEOTIDE SEQUENCE [LARGE SCALE GENOMIC DNA]</scope>
    <source>
        <strain evidence="4 5">MSK.1.17</strain>
    </source>
</reference>
<accession>A0ABX2HFC9</accession>